<sequence>MEKFFKVILLFFLIINLLNARIVEIYPSLNTIGRWKIYHNISNYSNVLNYVIVSQKNKKELYPVPTNLTKKFIGFLLYLRTVKYVNQQLNYNNEELDDLNLTYNEIDNTLNNIDDPYKAVILFLLLPFDKNPDGKIVSTLAKQLEEYIILGEEKSSNCEKIMALIDANIKAPIIDIITDDYFKQHPFQKVIFDIIWDQVIKEGVNKIVCKHEETKVSVGRYLLDRITINLKAITAILKGINLMNSVAKSENIENKQQILFYLQNFIKDYIFKYNMNIKLMANDCDLSSEKAGNYRINNPTLLHKPFTFFQVFIIYGITHNYLNNINLMDGRNMYYLWIVAHTALDLINRFGDGGNYKIYINVNDKNPINSSINSKTFFTNSLYWMLPLEEKYNIEMIYTDSINNFESFYYNLYLANYNYSVLNPYYYKDVYMKYIKNAQLYNTIFKLVKIDNREFLLFSGIKKINKKEFFIKSFIPIYKISYDKKNLLNIVLIKALKLGLIDYNPNLKEEILDDISYNKLINILYRFSKITSIKEMQNRANINKNLQKIKWSLYIKREEFFRFLVNILNLDHYKDLSLLKKSFGSLCDSKVGCILRKYKISTGKYSNKPLKIWQVLLLLERTEILINKKVHR</sequence>
<accession>A0ABX5V9X8</accession>
<gene>
    <name evidence="1" type="ORF">FE773_07800</name>
</gene>
<dbReference type="RefSeq" id="WP_138323720.1">
    <property type="nucleotide sequence ID" value="NZ_CP040463.1"/>
</dbReference>
<dbReference type="EMBL" id="CP040463">
    <property type="protein sequence ID" value="QCT95095.1"/>
    <property type="molecule type" value="Genomic_DNA"/>
</dbReference>
<proteinExistence type="predicted"/>
<evidence type="ECO:0000313" key="2">
    <source>
        <dbReference type="Proteomes" id="UP000306825"/>
    </source>
</evidence>
<dbReference type="Proteomes" id="UP000306825">
    <property type="component" value="Chromosome"/>
</dbReference>
<organism evidence="1 2">
    <name type="scientific">Caminibacter mediatlanticus TB-2</name>
    <dbReference type="NCBI Taxonomy" id="391592"/>
    <lineage>
        <taxon>Bacteria</taxon>
        <taxon>Pseudomonadati</taxon>
        <taxon>Campylobacterota</taxon>
        <taxon>Epsilonproteobacteria</taxon>
        <taxon>Nautiliales</taxon>
        <taxon>Nautiliaceae</taxon>
        <taxon>Caminibacter</taxon>
    </lineage>
</organism>
<name>A0ABX5V9X8_9BACT</name>
<reference evidence="1 2" key="1">
    <citation type="submission" date="2019-05" db="EMBL/GenBank/DDBJ databases">
        <title>A comparative analysis of the Nautiliaceae.</title>
        <authorList>
            <person name="Grosche A."/>
            <person name="Smedile F."/>
            <person name="Vetriani C."/>
        </authorList>
    </citation>
    <scope>NUCLEOTIDE SEQUENCE [LARGE SCALE GENOMIC DNA]</scope>
    <source>
        <strain evidence="1 2">TB-2</strain>
    </source>
</reference>
<evidence type="ECO:0000313" key="1">
    <source>
        <dbReference type="EMBL" id="QCT95095.1"/>
    </source>
</evidence>
<protein>
    <submittedName>
        <fullName evidence="1">Uncharacterized protein</fullName>
    </submittedName>
</protein>
<keyword evidence="2" id="KW-1185">Reference proteome</keyword>